<keyword evidence="7" id="KW-1185">Reference proteome</keyword>
<dbReference type="PANTHER" id="PTHR14226">
    <property type="entry name" value="NEUROPATHY TARGET ESTERASE/SWISS CHEESE D.MELANOGASTER"/>
    <property type="match status" value="1"/>
</dbReference>
<evidence type="ECO:0000313" key="6">
    <source>
        <dbReference type="EMBL" id="CAL2087302.1"/>
    </source>
</evidence>
<name>A0ABM9P1D9_9FLAO</name>
<gene>
    <name evidence="6" type="ORF">T190607A01A_20784</name>
</gene>
<dbReference type="Proteomes" id="UP001497416">
    <property type="component" value="Unassembled WGS sequence"/>
</dbReference>
<proteinExistence type="predicted"/>
<evidence type="ECO:0000313" key="7">
    <source>
        <dbReference type="Proteomes" id="UP001497416"/>
    </source>
</evidence>
<dbReference type="InterPro" id="IPR050301">
    <property type="entry name" value="NTE"/>
</dbReference>
<keyword evidence="2 4" id="KW-0442">Lipid degradation</keyword>
<protein>
    <submittedName>
        <fullName evidence="6">NTE family protein</fullName>
    </submittedName>
</protein>
<dbReference type="InterPro" id="IPR002641">
    <property type="entry name" value="PNPLA_dom"/>
</dbReference>
<dbReference type="PANTHER" id="PTHR14226:SF29">
    <property type="entry name" value="NEUROPATHY TARGET ESTERASE SWS"/>
    <property type="match status" value="1"/>
</dbReference>
<keyword evidence="3 4" id="KW-0443">Lipid metabolism</keyword>
<evidence type="ECO:0000256" key="2">
    <source>
        <dbReference type="ARBA" id="ARBA00022963"/>
    </source>
</evidence>
<evidence type="ECO:0000256" key="3">
    <source>
        <dbReference type="ARBA" id="ARBA00023098"/>
    </source>
</evidence>
<dbReference type="SUPFAM" id="SSF52151">
    <property type="entry name" value="FabD/lysophospholipase-like"/>
    <property type="match status" value="1"/>
</dbReference>
<keyword evidence="1 4" id="KW-0378">Hydrolase</keyword>
<dbReference type="RefSeq" id="WP_348712337.1">
    <property type="nucleotide sequence ID" value="NZ_CAXIXY010000004.1"/>
</dbReference>
<organism evidence="6 7">
    <name type="scientific">Tenacibaculum platacis</name>
    <dbReference type="NCBI Taxonomy" id="3137852"/>
    <lineage>
        <taxon>Bacteria</taxon>
        <taxon>Pseudomonadati</taxon>
        <taxon>Bacteroidota</taxon>
        <taxon>Flavobacteriia</taxon>
        <taxon>Flavobacteriales</taxon>
        <taxon>Flavobacteriaceae</taxon>
        <taxon>Tenacibaculum</taxon>
    </lineage>
</organism>
<feature type="active site" description="Proton acceptor" evidence="4">
    <location>
        <position position="148"/>
    </location>
</feature>
<dbReference type="EMBL" id="CAXIXY010000004">
    <property type="protein sequence ID" value="CAL2087302.1"/>
    <property type="molecule type" value="Genomic_DNA"/>
</dbReference>
<evidence type="ECO:0000256" key="4">
    <source>
        <dbReference type="PROSITE-ProRule" id="PRU01161"/>
    </source>
</evidence>
<feature type="short sequence motif" description="GXSXG" evidence="4">
    <location>
        <begin position="37"/>
        <end position="41"/>
    </location>
</feature>
<dbReference type="PROSITE" id="PS51635">
    <property type="entry name" value="PNPLA"/>
    <property type="match status" value="1"/>
</dbReference>
<accession>A0ABM9P1D9</accession>
<feature type="domain" description="PNPLA" evidence="5">
    <location>
        <begin position="6"/>
        <end position="161"/>
    </location>
</feature>
<feature type="active site" description="Nucleophile" evidence="4">
    <location>
        <position position="39"/>
    </location>
</feature>
<dbReference type="Gene3D" id="3.40.1090.10">
    <property type="entry name" value="Cytosolic phospholipase A2 catalytic domain"/>
    <property type="match status" value="2"/>
</dbReference>
<reference evidence="6 7" key="1">
    <citation type="submission" date="2024-05" db="EMBL/GenBank/DDBJ databases">
        <authorList>
            <person name="Duchaud E."/>
        </authorList>
    </citation>
    <scope>NUCLEOTIDE SEQUENCE [LARGE SCALE GENOMIC DNA]</scope>
    <source>
        <strain evidence="6">Ena-SAMPLE-TAB-13-05-2024-13:56:06:370-140302</strain>
    </source>
</reference>
<comment type="caution">
    <text evidence="4">Lacks conserved residue(s) required for the propagation of feature annotation.</text>
</comment>
<dbReference type="InterPro" id="IPR016035">
    <property type="entry name" value="Acyl_Trfase/lysoPLipase"/>
</dbReference>
<sequence length="253" mass="28415">MKKIGIVLSGGGALATAHLGLLKNLEEIGERPNVISGNSAGACVGTLYAHGYSVEEILSIMKKEDWLSVPFEKLKKKGILSVDDMFGSFQNYLPKRFEKGNLHIGAVDIGTGEMVSYNEGDLLTILKASASLSTFFKPVHYQGKNLVDSALLDNFHVEPLLDTCDFIYGSYAIPMTSYNNSEGEIVQQLINRLFAINGYQRAQSKFKYCDVMIDHQYLKNYKVLDKHKIDDIFEMSYEYCKQQLLKPKKTPYV</sequence>
<dbReference type="Pfam" id="PF01734">
    <property type="entry name" value="Patatin"/>
    <property type="match status" value="1"/>
</dbReference>
<evidence type="ECO:0000259" key="5">
    <source>
        <dbReference type="PROSITE" id="PS51635"/>
    </source>
</evidence>
<evidence type="ECO:0000256" key="1">
    <source>
        <dbReference type="ARBA" id="ARBA00022801"/>
    </source>
</evidence>
<comment type="caution">
    <text evidence="6">The sequence shown here is derived from an EMBL/GenBank/DDBJ whole genome shotgun (WGS) entry which is preliminary data.</text>
</comment>